<sequence>MQKHKSIIKVLALVCLCWMDGARHVHVCVTTPGTRLCVSGAVVGDEVAASTCTHLTVFVQPMYLNVYTTARDNENDMVVHLIDYNCLRWKINGEEIAYLLR</sequence>
<dbReference type="AlphaFoldDB" id="A0A5E4QQA2"/>
<reference evidence="2 3" key="1">
    <citation type="submission" date="2017-07" db="EMBL/GenBank/DDBJ databases">
        <authorList>
            <person name="Talla V."/>
            <person name="Backstrom N."/>
        </authorList>
    </citation>
    <scope>NUCLEOTIDE SEQUENCE [LARGE SCALE GENOMIC DNA]</scope>
</reference>
<accession>A0A5E4QQA2</accession>
<dbReference type="Proteomes" id="UP000324832">
    <property type="component" value="Unassembled WGS sequence"/>
</dbReference>
<proteinExistence type="predicted"/>
<evidence type="ECO:0000313" key="3">
    <source>
        <dbReference type="Proteomes" id="UP000324832"/>
    </source>
</evidence>
<dbReference type="EMBL" id="FZQP02004756">
    <property type="protein sequence ID" value="VVD00462.1"/>
    <property type="molecule type" value="Genomic_DNA"/>
</dbReference>
<name>A0A5E4QQA2_9NEOP</name>
<protein>
    <submittedName>
        <fullName evidence="2">Uncharacterized protein</fullName>
    </submittedName>
</protein>
<feature type="signal peptide" evidence="1">
    <location>
        <begin position="1"/>
        <end position="24"/>
    </location>
</feature>
<feature type="chain" id="PRO_5022754693" evidence="1">
    <location>
        <begin position="25"/>
        <end position="101"/>
    </location>
</feature>
<keyword evidence="1" id="KW-0732">Signal</keyword>
<gene>
    <name evidence="2" type="ORF">LSINAPIS_LOCUS11091</name>
</gene>
<evidence type="ECO:0000256" key="1">
    <source>
        <dbReference type="SAM" id="SignalP"/>
    </source>
</evidence>
<keyword evidence="3" id="KW-1185">Reference proteome</keyword>
<evidence type="ECO:0000313" key="2">
    <source>
        <dbReference type="EMBL" id="VVD00462.1"/>
    </source>
</evidence>
<organism evidence="2 3">
    <name type="scientific">Leptidea sinapis</name>
    <dbReference type="NCBI Taxonomy" id="189913"/>
    <lineage>
        <taxon>Eukaryota</taxon>
        <taxon>Metazoa</taxon>
        <taxon>Ecdysozoa</taxon>
        <taxon>Arthropoda</taxon>
        <taxon>Hexapoda</taxon>
        <taxon>Insecta</taxon>
        <taxon>Pterygota</taxon>
        <taxon>Neoptera</taxon>
        <taxon>Endopterygota</taxon>
        <taxon>Lepidoptera</taxon>
        <taxon>Glossata</taxon>
        <taxon>Ditrysia</taxon>
        <taxon>Papilionoidea</taxon>
        <taxon>Pieridae</taxon>
        <taxon>Dismorphiinae</taxon>
        <taxon>Leptidea</taxon>
    </lineage>
</organism>